<evidence type="ECO:0000256" key="1">
    <source>
        <dbReference type="ARBA" id="ARBA00023015"/>
    </source>
</evidence>
<keyword evidence="3" id="KW-0804">Transcription</keyword>
<evidence type="ECO:0000313" key="6">
    <source>
        <dbReference type="Proteomes" id="UP000523000"/>
    </source>
</evidence>
<comment type="caution">
    <text evidence="5">The sequence shown here is derived from an EMBL/GenBank/DDBJ whole genome shotgun (WGS) entry which is preliminary data.</text>
</comment>
<dbReference type="GO" id="GO:0006355">
    <property type="term" value="P:regulation of DNA-templated transcription"/>
    <property type="evidence" value="ECO:0007669"/>
    <property type="project" value="InterPro"/>
</dbReference>
<gene>
    <name evidence="5" type="ORF">E9229_003188</name>
</gene>
<protein>
    <submittedName>
        <fullName evidence="5">DNA-binding NarL/FixJ family response regulator</fullName>
    </submittedName>
</protein>
<dbReference type="RefSeq" id="WP_183512511.1">
    <property type="nucleotide sequence ID" value="NZ_BAABGK010000109.1"/>
</dbReference>
<dbReference type="GO" id="GO:0003677">
    <property type="term" value="F:DNA binding"/>
    <property type="evidence" value="ECO:0007669"/>
    <property type="project" value="UniProtKB-KW"/>
</dbReference>
<dbReference type="SUPFAM" id="SSF46894">
    <property type="entry name" value="C-terminal effector domain of the bipartite response regulators"/>
    <property type="match status" value="1"/>
</dbReference>
<evidence type="ECO:0000256" key="3">
    <source>
        <dbReference type="ARBA" id="ARBA00023163"/>
    </source>
</evidence>
<dbReference type="EMBL" id="JACHVS010000002">
    <property type="protein sequence ID" value="MBB2996941.1"/>
    <property type="molecule type" value="Genomic_DNA"/>
</dbReference>
<keyword evidence="1" id="KW-0805">Transcription regulation</keyword>
<dbReference type="CDD" id="cd06170">
    <property type="entry name" value="LuxR_C_like"/>
    <property type="match status" value="1"/>
</dbReference>
<organism evidence="5 6">
    <name type="scientific">Paeniglutamicibacter cryotolerans</name>
    <dbReference type="NCBI Taxonomy" id="670079"/>
    <lineage>
        <taxon>Bacteria</taxon>
        <taxon>Bacillati</taxon>
        <taxon>Actinomycetota</taxon>
        <taxon>Actinomycetes</taxon>
        <taxon>Micrococcales</taxon>
        <taxon>Micrococcaceae</taxon>
        <taxon>Paeniglutamicibacter</taxon>
    </lineage>
</organism>
<keyword evidence="6" id="KW-1185">Reference proteome</keyword>
<feature type="domain" description="HTH luxR-type" evidence="4">
    <location>
        <begin position="22"/>
        <end position="87"/>
    </location>
</feature>
<name>A0A839QYA9_9MICC</name>
<dbReference type="AlphaFoldDB" id="A0A839QYA9"/>
<dbReference type="SMART" id="SM00421">
    <property type="entry name" value="HTH_LUXR"/>
    <property type="match status" value="1"/>
</dbReference>
<proteinExistence type="predicted"/>
<evidence type="ECO:0000313" key="5">
    <source>
        <dbReference type="EMBL" id="MBB2996941.1"/>
    </source>
</evidence>
<sequence>MALLQAGGALIAQLLPARAPVAAPRIAGLTTRESEVAAAVACGLTDRQACRELGISMGTLRTHLSRVFAKLQVRSRTGVATLLASEGRH</sequence>
<evidence type="ECO:0000259" key="4">
    <source>
        <dbReference type="PROSITE" id="PS50043"/>
    </source>
</evidence>
<dbReference type="PANTHER" id="PTHR43214:SF24">
    <property type="entry name" value="TRANSCRIPTIONAL REGULATORY PROTEIN NARL-RELATED"/>
    <property type="match status" value="1"/>
</dbReference>
<dbReference type="InterPro" id="IPR000792">
    <property type="entry name" value="Tscrpt_reg_LuxR_C"/>
</dbReference>
<dbReference type="InterPro" id="IPR016032">
    <property type="entry name" value="Sig_transdc_resp-reg_C-effctor"/>
</dbReference>
<reference evidence="5 6" key="1">
    <citation type="submission" date="2020-08" db="EMBL/GenBank/DDBJ databases">
        <title>Sequencing the genomes of 1000 actinobacteria strains.</title>
        <authorList>
            <person name="Klenk H.-P."/>
        </authorList>
    </citation>
    <scope>NUCLEOTIDE SEQUENCE [LARGE SCALE GENOMIC DNA]</scope>
    <source>
        <strain evidence="5 6">DSM 22826</strain>
    </source>
</reference>
<accession>A0A839QYA9</accession>
<dbReference type="PROSITE" id="PS50043">
    <property type="entry name" value="HTH_LUXR_2"/>
    <property type="match status" value="1"/>
</dbReference>
<evidence type="ECO:0000256" key="2">
    <source>
        <dbReference type="ARBA" id="ARBA00023125"/>
    </source>
</evidence>
<dbReference type="Proteomes" id="UP000523000">
    <property type="component" value="Unassembled WGS sequence"/>
</dbReference>
<dbReference type="Pfam" id="PF00196">
    <property type="entry name" value="GerE"/>
    <property type="match status" value="1"/>
</dbReference>
<dbReference type="InterPro" id="IPR036388">
    <property type="entry name" value="WH-like_DNA-bd_sf"/>
</dbReference>
<dbReference type="PRINTS" id="PR00038">
    <property type="entry name" value="HTHLUXR"/>
</dbReference>
<keyword evidence="2 5" id="KW-0238">DNA-binding</keyword>
<dbReference type="InterPro" id="IPR039420">
    <property type="entry name" value="WalR-like"/>
</dbReference>
<dbReference type="Gene3D" id="1.10.10.10">
    <property type="entry name" value="Winged helix-like DNA-binding domain superfamily/Winged helix DNA-binding domain"/>
    <property type="match status" value="1"/>
</dbReference>
<dbReference type="PANTHER" id="PTHR43214">
    <property type="entry name" value="TWO-COMPONENT RESPONSE REGULATOR"/>
    <property type="match status" value="1"/>
</dbReference>